<dbReference type="HOGENOM" id="CLU_079628_0_0_5"/>
<dbReference type="PATRIC" id="fig|1123360.3.peg.3280"/>
<dbReference type="AlphaFoldDB" id="S9RHN4"/>
<dbReference type="InterPro" id="IPR007709">
    <property type="entry name" value="N-FG_amidohydro"/>
</dbReference>
<dbReference type="eggNOG" id="COG3931">
    <property type="taxonomic scope" value="Bacteria"/>
</dbReference>
<keyword evidence="2" id="KW-1185">Reference proteome</keyword>
<dbReference type="Gene3D" id="3.40.630.40">
    <property type="entry name" value="Zn-dependent exopeptidases"/>
    <property type="match status" value="1"/>
</dbReference>
<comment type="caution">
    <text evidence="1">The sequence shown here is derived from an EMBL/GenBank/DDBJ whole genome shotgun (WGS) entry which is preliminary data.</text>
</comment>
<dbReference type="InterPro" id="IPR011227">
    <property type="entry name" value="UCP029730"/>
</dbReference>
<dbReference type="RefSeq" id="WP_021102656.1">
    <property type="nucleotide sequence ID" value="NZ_KE557314.1"/>
</dbReference>
<evidence type="ECO:0000313" key="2">
    <source>
        <dbReference type="Proteomes" id="UP000015351"/>
    </source>
</evidence>
<sequence>MLMKLGVRVQQILPSGQGVVVNTVRGASDVVLVCEHASAYIPPALNNLGLREQDRLSHAAWDIGALAVAERMARIMDATLVSGAVSRLVYDCNRPPDAPDAMPERSERIAVPGNVGLSASARAERVATYYQPFRQALGDAISACAKPAIVTIHSFTPLYHGKPREVEIGLLHDSDSRLADAMLALAPGHTVMNTQRNAPYGPEDGVTHTLKEHALPGGHLNVMIEVRNDLIATKGQQDLMAEMLSDWTSAALEKARGDHDA</sequence>
<dbReference type="STRING" id="1123360.thalar_03310"/>
<dbReference type="SUPFAM" id="SSF53187">
    <property type="entry name" value="Zn-dependent exopeptidases"/>
    <property type="match status" value="1"/>
</dbReference>
<name>S9RHN4_9RHOB</name>
<protein>
    <submittedName>
        <fullName evidence="1">Riorf59 protein</fullName>
    </submittedName>
</protein>
<reference evidence="2" key="1">
    <citation type="journal article" date="2013" name="Stand. Genomic Sci.">
        <title>Genome sequence of the Litoreibacter arenae type strain (DSM 19593(T)), a member of the Roseobacter clade isolated from sea sand.</title>
        <authorList>
            <person name="Riedel T."/>
            <person name="Fiebig A."/>
            <person name="Petersen J."/>
            <person name="Gronow S."/>
            <person name="Kyrpides N.C."/>
            <person name="Goker M."/>
            <person name="Klenk H.P."/>
        </authorList>
    </citation>
    <scope>NUCLEOTIDE SEQUENCE [LARGE SCALE GENOMIC DNA]</scope>
    <source>
        <strain evidence="2">DSM 19593</strain>
    </source>
</reference>
<evidence type="ECO:0000313" key="1">
    <source>
        <dbReference type="EMBL" id="EPX77585.1"/>
    </source>
</evidence>
<organism evidence="1 2">
    <name type="scientific">Litoreibacter arenae DSM 19593</name>
    <dbReference type="NCBI Taxonomy" id="1123360"/>
    <lineage>
        <taxon>Bacteria</taxon>
        <taxon>Pseudomonadati</taxon>
        <taxon>Pseudomonadota</taxon>
        <taxon>Alphaproteobacteria</taxon>
        <taxon>Rhodobacterales</taxon>
        <taxon>Roseobacteraceae</taxon>
        <taxon>Litoreibacter</taxon>
    </lineage>
</organism>
<dbReference type="Proteomes" id="UP000015351">
    <property type="component" value="Unassembled WGS sequence"/>
</dbReference>
<dbReference type="Pfam" id="PF05013">
    <property type="entry name" value="FGase"/>
    <property type="match status" value="1"/>
</dbReference>
<gene>
    <name evidence="1" type="ORF">thalar_03310</name>
</gene>
<proteinExistence type="predicted"/>
<dbReference type="PIRSF" id="PIRSF029730">
    <property type="entry name" value="UCP029730"/>
    <property type="match status" value="1"/>
</dbReference>
<dbReference type="EMBL" id="AONI01000015">
    <property type="protein sequence ID" value="EPX77585.1"/>
    <property type="molecule type" value="Genomic_DNA"/>
</dbReference>
<accession>S9RHN4</accession>